<evidence type="ECO:0000256" key="1">
    <source>
        <dbReference type="SAM" id="Phobius"/>
    </source>
</evidence>
<dbReference type="RefSeq" id="WP_038084155.1">
    <property type="nucleotide sequence ID" value="NZ_JMIR01000002.1"/>
</dbReference>
<accession>A0A074LXU8</accession>
<keyword evidence="3" id="KW-1185">Reference proteome</keyword>
<dbReference type="OrthoDB" id="1786466at2"/>
<organism evidence="2 3">
    <name type="scientific">Tumebacillus flagellatus</name>
    <dbReference type="NCBI Taxonomy" id="1157490"/>
    <lineage>
        <taxon>Bacteria</taxon>
        <taxon>Bacillati</taxon>
        <taxon>Bacillota</taxon>
        <taxon>Bacilli</taxon>
        <taxon>Bacillales</taxon>
        <taxon>Alicyclobacillaceae</taxon>
        <taxon>Tumebacillus</taxon>
    </lineage>
</organism>
<reference evidence="2 3" key="1">
    <citation type="journal article" date="2013" name="Int. J. Syst. Evol. Microbiol.">
        <title>Tumebacillus flagellatus sp. nov., an alpha-amylase/pullulanase-producing bacterium isolated from cassava wastewater.</title>
        <authorList>
            <person name="Wang Q."/>
            <person name="Xie N."/>
            <person name="Qin Y."/>
            <person name="Shen N."/>
            <person name="Zhu J."/>
            <person name="Mi H."/>
            <person name="Huang R."/>
        </authorList>
    </citation>
    <scope>NUCLEOTIDE SEQUENCE [LARGE SCALE GENOMIC DNA]</scope>
    <source>
        <strain evidence="2 3">GST4</strain>
    </source>
</reference>
<dbReference type="STRING" id="1157490.EL26_02855"/>
<feature type="transmembrane region" description="Helical" evidence="1">
    <location>
        <begin position="17"/>
        <end position="37"/>
    </location>
</feature>
<sequence length="164" mass="18825">MRKWLALFGKDFKLTRTVFFVGLLMNVLIFMVTLYLGRVADDSLLMFVPLAIGVAIHVIYVPILVFVSLKSEGNHLPVWLNNPQPAFKLLLSKLANGLMMIVISLALLYVLSGLLIVPKFSFIEPYWTDIESDTNLHRRVCVRLHDDRWIVHLSAWFVDNKVEV</sequence>
<dbReference type="AlphaFoldDB" id="A0A074LXU8"/>
<protein>
    <submittedName>
        <fullName evidence="2">Uncharacterized protein</fullName>
    </submittedName>
</protein>
<name>A0A074LXU8_9BACL</name>
<keyword evidence="1" id="KW-1133">Transmembrane helix</keyword>
<evidence type="ECO:0000313" key="2">
    <source>
        <dbReference type="EMBL" id="KEO84958.1"/>
    </source>
</evidence>
<keyword evidence="1" id="KW-0812">Transmembrane</keyword>
<evidence type="ECO:0000313" key="3">
    <source>
        <dbReference type="Proteomes" id="UP000027931"/>
    </source>
</evidence>
<gene>
    <name evidence="2" type="ORF">EL26_02855</name>
</gene>
<feature type="transmembrane region" description="Helical" evidence="1">
    <location>
        <begin position="44"/>
        <end position="69"/>
    </location>
</feature>
<feature type="transmembrane region" description="Helical" evidence="1">
    <location>
        <begin position="97"/>
        <end position="117"/>
    </location>
</feature>
<proteinExistence type="predicted"/>
<keyword evidence="1" id="KW-0472">Membrane</keyword>
<comment type="caution">
    <text evidence="2">The sequence shown here is derived from an EMBL/GenBank/DDBJ whole genome shotgun (WGS) entry which is preliminary data.</text>
</comment>
<dbReference type="Proteomes" id="UP000027931">
    <property type="component" value="Unassembled WGS sequence"/>
</dbReference>
<dbReference type="EMBL" id="JMIR01000002">
    <property type="protein sequence ID" value="KEO84958.1"/>
    <property type="molecule type" value="Genomic_DNA"/>
</dbReference>